<dbReference type="GO" id="GO:0004818">
    <property type="term" value="F:glutamate-tRNA ligase activity"/>
    <property type="evidence" value="ECO:0007669"/>
    <property type="project" value="UniProtKB-UniRule"/>
</dbReference>
<dbReference type="InterPro" id="IPR045462">
    <property type="entry name" value="aa-tRNA-synth_I_cd-bd"/>
</dbReference>
<evidence type="ECO:0000256" key="6">
    <source>
        <dbReference type="ARBA" id="ARBA00022741"/>
    </source>
</evidence>
<dbReference type="EC" id="6.1.1.17" evidence="12"/>
<feature type="binding site" evidence="12">
    <location>
        <position position="240"/>
    </location>
    <ligand>
        <name>ATP</name>
        <dbReference type="ChEBI" id="CHEBI:30616"/>
    </ligand>
</feature>
<evidence type="ECO:0000256" key="4">
    <source>
        <dbReference type="ARBA" id="ARBA00022490"/>
    </source>
</evidence>
<comment type="subunit">
    <text evidence="3 12">Monomer.</text>
</comment>
<dbReference type="InterPro" id="IPR020058">
    <property type="entry name" value="Glu/Gln-tRNA-synth_Ib_cat-dom"/>
</dbReference>
<dbReference type="GO" id="GO:0005829">
    <property type="term" value="C:cytosol"/>
    <property type="evidence" value="ECO:0007669"/>
    <property type="project" value="TreeGrafter"/>
</dbReference>
<dbReference type="CDD" id="cd00808">
    <property type="entry name" value="GluRS_core"/>
    <property type="match status" value="1"/>
</dbReference>
<organism evidence="15 16">
    <name type="scientific">Sulfurimonas hongkongensis</name>
    <dbReference type="NCBI Taxonomy" id="1172190"/>
    <lineage>
        <taxon>Bacteria</taxon>
        <taxon>Pseudomonadati</taxon>
        <taxon>Campylobacterota</taxon>
        <taxon>Epsilonproteobacteria</taxon>
        <taxon>Campylobacterales</taxon>
        <taxon>Sulfurimonadaceae</taxon>
        <taxon>Sulfurimonas</taxon>
    </lineage>
</organism>
<dbReference type="RefSeq" id="WP_021287906.1">
    <property type="nucleotide sequence ID" value="NZ_AUPZ01000010.1"/>
</dbReference>
<proteinExistence type="inferred from homology"/>
<dbReference type="PROSITE" id="PS00178">
    <property type="entry name" value="AA_TRNA_LIGASE_I"/>
    <property type="match status" value="1"/>
</dbReference>
<comment type="catalytic activity">
    <reaction evidence="12">
        <text>tRNA(Glu) + L-glutamate + ATP = L-glutamyl-tRNA(Glu) + AMP + diphosphate</text>
        <dbReference type="Rhea" id="RHEA:23540"/>
        <dbReference type="Rhea" id="RHEA-COMP:9663"/>
        <dbReference type="Rhea" id="RHEA-COMP:9680"/>
        <dbReference type="ChEBI" id="CHEBI:29985"/>
        <dbReference type="ChEBI" id="CHEBI:30616"/>
        <dbReference type="ChEBI" id="CHEBI:33019"/>
        <dbReference type="ChEBI" id="CHEBI:78442"/>
        <dbReference type="ChEBI" id="CHEBI:78520"/>
        <dbReference type="ChEBI" id="CHEBI:456215"/>
        <dbReference type="EC" id="6.1.1.17"/>
    </reaction>
</comment>
<comment type="catalytic activity">
    <reaction evidence="10">
        <text>tRNA(Glu) + L-glutamate + ATP = L-glutamyl-tRNA(Gln) + AMP + diphosphate</text>
        <dbReference type="Rhea" id="RHEA:51156"/>
        <dbReference type="Rhea" id="RHEA-COMP:9663"/>
        <dbReference type="Rhea" id="RHEA-COMP:9684"/>
        <dbReference type="ChEBI" id="CHEBI:29985"/>
        <dbReference type="ChEBI" id="CHEBI:30616"/>
        <dbReference type="ChEBI" id="CHEBI:33019"/>
        <dbReference type="ChEBI" id="CHEBI:78442"/>
        <dbReference type="ChEBI" id="CHEBI:78520"/>
        <dbReference type="ChEBI" id="CHEBI:456215"/>
    </reaction>
</comment>
<comment type="function">
    <text evidence="12">Catalyzes the attachment of glutamate to tRNA(Glu) in a two-step reaction: glutamate is first activated by ATP to form Glu-AMP and then transferred to the acceptor end of tRNA(Glu).</text>
</comment>
<dbReference type="Pfam" id="PF00749">
    <property type="entry name" value="tRNA-synt_1c"/>
    <property type="match status" value="1"/>
</dbReference>
<comment type="function">
    <text evidence="11">Aminoacylates tRNA(Gln) with glutamate. Does not aminoacylate tRNA(Glu).</text>
</comment>
<dbReference type="InterPro" id="IPR020751">
    <property type="entry name" value="aa-tRNA-synth_I_codon-bd_sub2"/>
</dbReference>
<evidence type="ECO:0000256" key="8">
    <source>
        <dbReference type="ARBA" id="ARBA00022917"/>
    </source>
</evidence>
<evidence type="ECO:0000259" key="13">
    <source>
        <dbReference type="Pfam" id="PF00749"/>
    </source>
</evidence>
<reference evidence="15 16" key="1">
    <citation type="submission" date="2013-07" db="EMBL/GenBank/DDBJ databases">
        <title>Sulfurimonas hongkongensis AST-10 Genome Sequencing.</title>
        <authorList>
            <person name="Cai L."/>
            <person name="Zhang T."/>
        </authorList>
    </citation>
    <scope>NUCLEOTIDE SEQUENCE [LARGE SCALE GENOMIC DNA]</scope>
    <source>
        <strain evidence="15 16">AST-10</strain>
    </source>
</reference>
<evidence type="ECO:0000256" key="3">
    <source>
        <dbReference type="ARBA" id="ARBA00011245"/>
    </source>
</evidence>
<dbReference type="SUPFAM" id="SSF48163">
    <property type="entry name" value="An anticodon-binding domain of class I aminoacyl-tRNA synthetases"/>
    <property type="match status" value="1"/>
</dbReference>
<dbReference type="PRINTS" id="PR00987">
    <property type="entry name" value="TRNASYNTHGLU"/>
</dbReference>
<keyword evidence="8 12" id="KW-0648">Protein biosynthesis</keyword>
<evidence type="ECO:0000256" key="11">
    <source>
        <dbReference type="ARBA" id="ARBA00054667"/>
    </source>
</evidence>
<sequence>MVVTRFAPSPTGYLHIGGLRTALFSYLWAKKNGGKFLLRIEDTDKARNSQEATDAILKAFDWLGLTHDGEIVYQSQRDEIYAKYIQQLLDEKKAYRCYMSKDELTELRQTQMANKQRAMYDGRYRDFDGEPPKGVEPVIRIKAPQNTEILVRDGVKGDVSFQANDILDDFVIARADGSPTYNFVVAVDDHLMGVNEVIRGDDHLSNTPKQIVIYEALGFEIPKFYHVPMIHNSEGKKLSKRDGATDVMEYKKMGYTPEALLNFLVRLGWSHGDQEIFSMDEMISHFNPKDINKSASIYNTQKLDWLSSHYLKNSSNKELAELLSEFDLVLTSHDKKEILLDAIKERAKTLKEMAELTKEILATPRVYDEKAVKKAFKDGSTDILNAFALKLQNSDELHLPSDYHDAMQEVVSEMEIGFGKIGQPLRVALLGKMSGPGLDEVMAIIGKDETILRIANAITANS</sequence>
<comment type="caution">
    <text evidence="15">The sequence shown here is derived from an EMBL/GenBank/DDBJ whole genome shotgun (WGS) entry which is preliminary data.</text>
</comment>
<dbReference type="Proteomes" id="UP000015520">
    <property type="component" value="Unassembled WGS sequence"/>
</dbReference>
<dbReference type="InterPro" id="IPR033910">
    <property type="entry name" value="GluRS_core"/>
</dbReference>
<dbReference type="InterPro" id="IPR014729">
    <property type="entry name" value="Rossmann-like_a/b/a_fold"/>
</dbReference>
<keyword evidence="9 12" id="KW-0030">Aminoacyl-tRNA synthetase</keyword>
<evidence type="ECO:0000313" key="15">
    <source>
        <dbReference type="EMBL" id="EQB39143.1"/>
    </source>
</evidence>
<dbReference type="InterPro" id="IPR001412">
    <property type="entry name" value="aa-tRNA-synth_I_CS"/>
</dbReference>
<dbReference type="GO" id="GO:0006424">
    <property type="term" value="P:glutamyl-tRNA aminoacylation"/>
    <property type="evidence" value="ECO:0007669"/>
    <property type="project" value="UniProtKB-UniRule"/>
</dbReference>
<dbReference type="InterPro" id="IPR008925">
    <property type="entry name" value="aa_tRNA-synth_I_cd-bd_sf"/>
</dbReference>
<evidence type="ECO:0000256" key="2">
    <source>
        <dbReference type="ARBA" id="ARBA00007894"/>
    </source>
</evidence>
<comment type="similarity">
    <text evidence="2 12">Belongs to the class-I aminoacyl-tRNA synthetase family. Glutamate--tRNA ligase type 1 subfamily.</text>
</comment>
<accession>T0L076</accession>
<evidence type="ECO:0000256" key="5">
    <source>
        <dbReference type="ARBA" id="ARBA00022598"/>
    </source>
</evidence>
<feature type="domain" description="Glutamyl/glutaminyl-tRNA synthetase class Ib catalytic" evidence="13">
    <location>
        <begin position="2"/>
        <end position="305"/>
    </location>
</feature>
<comment type="caution">
    <text evidence="12">Lacks conserved residue(s) required for the propagation of feature annotation.</text>
</comment>
<feature type="domain" description="Aminoacyl-tRNA synthetase class I anticodon-binding" evidence="14">
    <location>
        <begin position="318"/>
        <end position="458"/>
    </location>
</feature>
<dbReference type="SUPFAM" id="SSF52374">
    <property type="entry name" value="Nucleotidylyl transferase"/>
    <property type="match status" value="1"/>
</dbReference>
<dbReference type="Gene3D" id="3.40.50.620">
    <property type="entry name" value="HUPs"/>
    <property type="match status" value="1"/>
</dbReference>
<dbReference type="NCBIfam" id="TIGR00464">
    <property type="entry name" value="gltX_bact"/>
    <property type="match status" value="1"/>
</dbReference>
<evidence type="ECO:0000256" key="7">
    <source>
        <dbReference type="ARBA" id="ARBA00022840"/>
    </source>
</evidence>
<dbReference type="PATRIC" id="fig|1172190.3.peg.1594"/>
<feature type="short sequence motif" description="'KMSKS' region" evidence="12">
    <location>
        <begin position="237"/>
        <end position="241"/>
    </location>
</feature>
<dbReference type="GO" id="GO:0008270">
    <property type="term" value="F:zinc ion binding"/>
    <property type="evidence" value="ECO:0007669"/>
    <property type="project" value="InterPro"/>
</dbReference>
<dbReference type="AlphaFoldDB" id="T0L076"/>
<gene>
    <name evidence="12" type="primary">gltX</name>
    <name evidence="15" type="ORF">M947_08255</name>
</gene>
<dbReference type="InterPro" id="IPR004527">
    <property type="entry name" value="Glu-tRNA-ligase_bac/mito"/>
</dbReference>
<dbReference type="EMBL" id="AUPZ01000010">
    <property type="protein sequence ID" value="EQB39143.1"/>
    <property type="molecule type" value="Genomic_DNA"/>
</dbReference>
<evidence type="ECO:0000313" key="16">
    <source>
        <dbReference type="Proteomes" id="UP000015520"/>
    </source>
</evidence>
<dbReference type="GO" id="GO:0000049">
    <property type="term" value="F:tRNA binding"/>
    <property type="evidence" value="ECO:0007669"/>
    <property type="project" value="InterPro"/>
</dbReference>
<dbReference type="Pfam" id="PF19269">
    <property type="entry name" value="Anticodon_2"/>
    <property type="match status" value="1"/>
</dbReference>
<dbReference type="PANTHER" id="PTHR43311">
    <property type="entry name" value="GLUTAMATE--TRNA LIGASE"/>
    <property type="match status" value="1"/>
</dbReference>
<name>T0L076_9BACT</name>
<dbReference type="PANTHER" id="PTHR43311:SF2">
    <property type="entry name" value="GLUTAMATE--TRNA LIGASE, MITOCHONDRIAL-RELATED"/>
    <property type="match status" value="1"/>
</dbReference>
<dbReference type="STRING" id="1172190.M947_08255"/>
<dbReference type="OrthoDB" id="9807503at2"/>
<comment type="subcellular location">
    <subcellularLocation>
        <location evidence="1 12">Cytoplasm</location>
    </subcellularLocation>
</comment>
<keyword evidence="6 12" id="KW-0547">Nucleotide-binding</keyword>
<evidence type="ECO:0000256" key="1">
    <source>
        <dbReference type="ARBA" id="ARBA00004496"/>
    </source>
</evidence>
<evidence type="ECO:0000256" key="10">
    <source>
        <dbReference type="ARBA" id="ARBA00050184"/>
    </source>
</evidence>
<keyword evidence="7 12" id="KW-0067">ATP-binding</keyword>
<evidence type="ECO:0000256" key="12">
    <source>
        <dbReference type="HAMAP-Rule" id="MF_00022"/>
    </source>
</evidence>
<protein>
    <recommendedName>
        <fullName evidence="12">Glutamate--tRNA ligase</fullName>
        <ecNumber evidence="12">6.1.1.17</ecNumber>
    </recommendedName>
    <alternativeName>
        <fullName evidence="12">Glutamyl-tRNA synthetase</fullName>
        <shortName evidence="12">GluRS</shortName>
    </alternativeName>
</protein>
<dbReference type="FunFam" id="3.40.50.620:FF:000007">
    <property type="entry name" value="Glutamate--tRNA ligase"/>
    <property type="match status" value="1"/>
</dbReference>
<keyword evidence="5 12" id="KW-0436">Ligase</keyword>
<dbReference type="eggNOG" id="COG0008">
    <property type="taxonomic scope" value="Bacteria"/>
</dbReference>
<feature type="short sequence motif" description="'HIGH' region" evidence="12">
    <location>
        <begin position="8"/>
        <end position="18"/>
    </location>
</feature>
<keyword evidence="4 12" id="KW-0963">Cytoplasm</keyword>
<dbReference type="Gene3D" id="1.10.10.350">
    <property type="match status" value="1"/>
</dbReference>
<dbReference type="InterPro" id="IPR049940">
    <property type="entry name" value="GluQ/Sye"/>
</dbReference>
<dbReference type="HAMAP" id="MF_00022">
    <property type="entry name" value="Glu_tRNA_synth_type1"/>
    <property type="match status" value="1"/>
</dbReference>
<evidence type="ECO:0000259" key="14">
    <source>
        <dbReference type="Pfam" id="PF19269"/>
    </source>
</evidence>
<dbReference type="InterPro" id="IPR000924">
    <property type="entry name" value="Glu/Gln-tRNA-synth"/>
</dbReference>
<dbReference type="GO" id="GO:0005524">
    <property type="term" value="F:ATP binding"/>
    <property type="evidence" value="ECO:0007669"/>
    <property type="project" value="UniProtKB-UniRule"/>
</dbReference>
<evidence type="ECO:0000256" key="9">
    <source>
        <dbReference type="ARBA" id="ARBA00023146"/>
    </source>
</evidence>
<keyword evidence="16" id="KW-1185">Reference proteome</keyword>